<evidence type="ECO:0000256" key="5">
    <source>
        <dbReference type="ARBA" id="ARBA00022840"/>
    </source>
</evidence>
<evidence type="ECO:0000259" key="6">
    <source>
        <dbReference type="Pfam" id="PF00294"/>
    </source>
</evidence>
<comment type="similarity">
    <text evidence="1">Belongs to the carbohydrate kinase PfkB family.</text>
</comment>
<evidence type="ECO:0000313" key="7">
    <source>
        <dbReference type="EMBL" id="SPF27831.1"/>
    </source>
</evidence>
<dbReference type="RefSeq" id="WP_108780605.1">
    <property type="nucleotide sequence ID" value="NZ_OMKW01000001.1"/>
</dbReference>
<evidence type="ECO:0000256" key="3">
    <source>
        <dbReference type="ARBA" id="ARBA00022741"/>
    </source>
</evidence>
<dbReference type="SUPFAM" id="SSF53613">
    <property type="entry name" value="Ribokinase-like"/>
    <property type="match status" value="1"/>
</dbReference>
<evidence type="ECO:0000256" key="4">
    <source>
        <dbReference type="ARBA" id="ARBA00022777"/>
    </source>
</evidence>
<feature type="domain" description="Carbohydrate kinase PfkB" evidence="6">
    <location>
        <begin position="4"/>
        <end position="300"/>
    </location>
</feature>
<dbReference type="Pfam" id="PF00294">
    <property type="entry name" value="PfkB"/>
    <property type="match status" value="1"/>
</dbReference>
<evidence type="ECO:0000256" key="2">
    <source>
        <dbReference type="ARBA" id="ARBA00022679"/>
    </source>
</evidence>
<proteinExistence type="inferred from homology"/>
<dbReference type="EC" id="2.7.1.4" evidence="7"/>
<keyword evidence="3" id="KW-0547">Nucleotide-binding</keyword>
<dbReference type="GO" id="GO:0008865">
    <property type="term" value="F:fructokinase activity"/>
    <property type="evidence" value="ECO:0007669"/>
    <property type="project" value="UniProtKB-EC"/>
</dbReference>
<keyword evidence="8" id="KW-1185">Reference proteome</keyword>
<dbReference type="InterPro" id="IPR050306">
    <property type="entry name" value="PfkB_Carbo_kinase"/>
</dbReference>
<accession>A0A2R8A6G7</accession>
<dbReference type="Gene3D" id="3.40.1190.20">
    <property type="match status" value="1"/>
</dbReference>
<protein>
    <submittedName>
        <fullName evidence="7">Fructokinase</fullName>
        <ecNumber evidence="7">2.7.1.4</ecNumber>
    </submittedName>
</protein>
<dbReference type="InterPro" id="IPR029056">
    <property type="entry name" value="Ribokinase-like"/>
</dbReference>
<organism evidence="7 8">
    <name type="scientific">Pontivivens insulae</name>
    <dbReference type="NCBI Taxonomy" id="1639689"/>
    <lineage>
        <taxon>Bacteria</taxon>
        <taxon>Pseudomonadati</taxon>
        <taxon>Pseudomonadota</taxon>
        <taxon>Alphaproteobacteria</taxon>
        <taxon>Rhodobacterales</taxon>
        <taxon>Paracoccaceae</taxon>
        <taxon>Pontivivens</taxon>
    </lineage>
</organism>
<dbReference type="PANTHER" id="PTHR43085">
    <property type="entry name" value="HEXOKINASE FAMILY MEMBER"/>
    <property type="match status" value="1"/>
</dbReference>
<dbReference type="AlphaFoldDB" id="A0A2R8A6G7"/>
<keyword evidence="2 7" id="KW-0808">Transferase</keyword>
<dbReference type="Proteomes" id="UP000244932">
    <property type="component" value="Unassembled WGS sequence"/>
</dbReference>
<reference evidence="7 8" key="1">
    <citation type="submission" date="2018-03" db="EMBL/GenBank/DDBJ databases">
        <authorList>
            <person name="Keele B.F."/>
        </authorList>
    </citation>
    <scope>NUCLEOTIDE SEQUENCE [LARGE SCALE GENOMIC DNA]</scope>
    <source>
        <strain evidence="7 8">CeCT 8812</strain>
    </source>
</reference>
<evidence type="ECO:0000256" key="1">
    <source>
        <dbReference type="ARBA" id="ARBA00010688"/>
    </source>
</evidence>
<dbReference type="PANTHER" id="PTHR43085:SF1">
    <property type="entry name" value="PSEUDOURIDINE KINASE-RELATED"/>
    <property type="match status" value="1"/>
</dbReference>
<dbReference type="EMBL" id="OMKW01000001">
    <property type="protein sequence ID" value="SPF27831.1"/>
    <property type="molecule type" value="Genomic_DNA"/>
</dbReference>
<name>A0A2R8A6G7_9RHOB</name>
<dbReference type="OrthoDB" id="9795789at2"/>
<keyword evidence="5" id="KW-0067">ATP-binding</keyword>
<sequence length="308" mass="32275">MFVICGEALFDLFMQPDGSPAEARFEARAGGSPFNVAIGMRRLGAKAGLFTAISTDVMGEKLATMLVDEDVSTAYLLRTARKTTLSVISLDAEGVPAYTFYGDDAADTGIVEADLPALGQEVVGLHFGSYSIAVAPVADAALALVKSAGERFISLDPNIRPTVEPDMSIWRARVEALLPHVHLLKISSEDLEVLYPDLTAEAFATQMLAAGVQLVVLTDGGEAARGWTATGLQATVAPPKVDVVDTVGAGDTFMASLLAELGDAPHDAVKALDEAALTRLLQFCANAAAITCTRQGADLPRRADIPTA</sequence>
<gene>
    <name evidence="7" type="primary">scrK</name>
    <name evidence="7" type="ORF">POI8812_00126</name>
</gene>
<dbReference type="CDD" id="cd01167">
    <property type="entry name" value="bac_FRK"/>
    <property type="match status" value="1"/>
</dbReference>
<evidence type="ECO:0000313" key="8">
    <source>
        <dbReference type="Proteomes" id="UP000244932"/>
    </source>
</evidence>
<dbReference type="GO" id="GO:0005524">
    <property type="term" value="F:ATP binding"/>
    <property type="evidence" value="ECO:0007669"/>
    <property type="project" value="UniProtKB-KW"/>
</dbReference>
<dbReference type="InterPro" id="IPR011611">
    <property type="entry name" value="PfkB_dom"/>
</dbReference>
<keyword evidence="4 7" id="KW-0418">Kinase</keyword>